<proteinExistence type="inferred from homology"/>
<reference evidence="2 3" key="1">
    <citation type="submission" date="2020-03" db="EMBL/GenBank/DDBJ databases">
        <authorList>
            <person name="Picone N."/>
        </authorList>
    </citation>
    <scope>NUCLEOTIDE SEQUENCE [LARGE SCALE GENOMIC DNA]</scope>
    <source>
        <strain evidence="2">NSCAC1</strain>
    </source>
</reference>
<keyword evidence="3" id="KW-1185">Reference proteome</keyword>
<name>A0A7G1QBG7_9GAMM</name>
<dbReference type="Gene3D" id="3.30.70.120">
    <property type="match status" value="1"/>
</dbReference>
<evidence type="ECO:0000313" key="2">
    <source>
        <dbReference type="EMBL" id="CAB1277187.1"/>
    </source>
</evidence>
<comment type="similarity">
    <text evidence="1">Belongs to the CutA family.</text>
</comment>
<dbReference type="InterPro" id="IPR015867">
    <property type="entry name" value="N-reg_PII/ATP_PRibTrfase_C"/>
</dbReference>
<gene>
    <name evidence="2" type="primary">cutA</name>
    <name evidence="2" type="ORF">NSCAC_1545</name>
</gene>
<dbReference type="RefSeq" id="WP_197744209.1">
    <property type="nucleotide sequence ID" value="NZ_LR778175.1"/>
</dbReference>
<dbReference type="GO" id="GO:0010038">
    <property type="term" value="P:response to metal ion"/>
    <property type="evidence" value="ECO:0007669"/>
    <property type="project" value="InterPro"/>
</dbReference>
<sequence>MVINNKSYQLVLSTYPDSETAKKTAISLVNAQYAACVNVIPKLISIYKWQEKIKYEEECLLLVKSRSDYYSLVEEMIRTQHPYDLPEIIAVPIEVGLNGYLAWIDKALSQ</sequence>
<dbReference type="SUPFAM" id="SSF54913">
    <property type="entry name" value="GlnB-like"/>
    <property type="match status" value="1"/>
</dbReference>
<dbReference type="InterPro" id="IPR011322">
    <property type="entry name" value="N-reg_PII-like_a/b"/>
</dbReference>
<dbReference type="InterPro" id="IPR004323">
    <property type="entry name" value="Ion_tolerance_CutA"/>
</dbReference>
<dbReference type="Proteomes" id="UP000516072">
    <property type="component" value="Chromosome"/>
</dbReference>
<protein>
    <submittedName>
        <fullName evidence="2">Divalent-cation tolerance protein CutA</fullName>
    </submittedName>
</protein>
<dbReference type="AlphaFoldDB" id="A0A7G1QBG7"/>
<organism evidence="2 3">
    <name type="scientific">Candidatus Nitrosacidococcus tergens</name>
    <dbReference type="NCBI Taxonomy" id="553981"/>
    <lineage>
        <taxon>Bacteria</taxon>
        <taxon>Pseudomonadati</taxon>
        <taxon>Pseudomonadota</taxon>
        <taxon>Gammaproteobacteria</taxon>
        <taxon>Chromatiales</taxon>
        <taxon>Chromatiaceae</taxon>
        <taxon>Candidatus Nitrosacidococcus</taxon>
    </lineage>
</organism>
<evidence type="ECO:0000256" key="1">
    <source>
        <dbReference type="ARBA" id="ARBA00010169"/>
    </source>
</evidence>
<dbReference type="KEGG" id="ntg:NSCAC_1545"/>
<accession>A0A7G1QBG7</accession>
<dbReference type="EMBL" id="LR778175">
    <property type="protein sequence ID" value="CAB1277187.1"/>
    <property type="molecule type" value="Genomic_DNA"/>
</dbReference>
<dbReference type="PANTHER" id="PTHR23419:SF8">
    <property type="entry name" value="FI09726P"/>
    <property type="match status" value="1"/>
</dbReference>
<dbReference type="Pfam" id="PF03091">
    <property type="entry name" value="CutA1"/>
    <property type="match status" value="1"/>
</dbReference>
<evidence type="ECO:0000313" key="3">
    <source>
        <dbReference type="Proteomes" id="UP000516072"/>
    </source>
</evidence>
<dbReference type="GO" id="GO:0005507">
    <property type="term" value="F:copper ion binding"/>
    <property type="evidence" value="ECO:0007669"/>
    <property type="project" value="TreeGrafter"/>
</dbReference>
<dbReference type="PANTHER" id="PTHR23419">
    <property type="entry name" value="DIVALENT CATION TOLERANCE CUTA-RELATED"/>
    <property type="match status" value="1"/>
</dbReference>